<accession>A0A1E1VX89</accession>
<sequence>IKSNLDNVLANEFIKVTTDNNNRYFPSTLSQLTTNSQNETIKKIKRHGTVIGKNVSIPKVQTREFENDTVISEVNEDGETFIDDDFADDEMKSASTTLHSDGKTTALNKNTQYFT</sequence>
<organism evidence="1">
    <name type="scientific">Pectinophora gossypiella</name>
    <name type="common">Cotton pink bollworm</name>
    <name type="synonym">Depressaria gossypiella</name>
    <dbReference type="NCBI Taxonomy" id="13191"/>
    <lineage>
        <taxon>Eukaryota</taxon>
        <taxon>Metazoa</taxon>
        <taxon>Ecdysozoa</taxon>
        <taxon>Arthropoda</taxon>
        <taxon>Hexapoda</taxon>
        <taxon>Insecta</taxon>
        <taxon>Pterygota</taxon>
        <taxon>Neoptera</taxon>
        <taxon>Endopterygota</taxon>
        <taxon>Lepidoptera</taxon>
        <taxon>Glossata</taxon>
        <taxon>Ditrysia</taxon>
        <taxon>Gelechioidea</taxon>
        <taxon>Gelechiidae</taxon>
        <taxon>Apatetrinae</taxon>
        <taxon>Pectinophora</taxon>
    </lineage>
</organism>
<protein>
    <submittedName>
        <fullName evidence="1">Uncharacterized protein</fullName>
    </submittedName>
</protein>
<proteinExistence type="predicted"/>
<name>A0A1E1VX89_PECGO</name>
<evidence type="ECO:0000313" key="1">
    <source>
        <dbReference type="EMBL" id="JAT79309.1"/>
    </source>
</evidence>
<dbReference type="OrthoDB" id="6932744at2759"/>
<feature type="non-terminal residue" evidence="1">
    <location>
        <position position="1"/>
    </location>
</feature>
<gene>
    <name evidence="1" type="ORF">g.1043</name>
</gene>
<dbReference type="AlphaFoldDB" id="A0A1E1VX89"/>
<dbReference type="EMBL" id="GDQN01011745">
    <property type="protein sequence ID" value="JAT79309.1"/>
    <property type="molecule type" value="Transcribed_RNA"/>
</dbReference>
<feature type="non-terminal residue" evidence="1">
    <location>
        <position position="115"/>
    </location>
</feature>
<reference evidence="1" key="1">
    <citation type="submission" date="2015-09" db="EMBL/GenBank/DDBJ databases">
        <title>De novo assembly of Pectinophora gossypiella (Pink Bollworm) gut transcriptome.</title>
        <authorList>
            <person name="Tassone E.E."/>
        </authorList>
    </citation>
    <scope>NUCLEOTIDE SEQUENCE</scope>
</reference>